<dbReference type="EMBL" id="BSRX01000005">
    <property type="protein sequence ID" value="GLW53110.1"/>
    <property type="molecule type" value="Genomic_DNA"/>
</dbReference>
<evidence type="ECO:0000313" key="1">
    <source>
        <dbReference type="EMBL" id="GLW53110.1"/>
    </source>
</evidence>
<protein>
    <submittedName>
        <fullName evidence="1">Uncharacterized protein</fullName>
    </submittedName>
</protein>
<dbReference type="Proteomes" id="UP001165143">
    <property type="component" value="Unassembled WGS sequence"/>
</dbReference>
<organism evidence="1 2">
    <name type="scientific">Kitasatospora phosalacinea</name>
    <dbReference type="NCBI Taxonomy" id="2065"/>
    <lineage>
        <taxon>Bacteria</taxon>
        <taxon>Bacillati</taxon>
        <taxon>Actinomycetota</taxon>
        <taxon>Actinomycetes</taxon>
        <taxon>Kitasatosporales</taxon>
        <taxon>Streptomycetaceae</taxon>
        <taxon>Kitasatospora</taxon>
    </lineage>
</organism>
<comment type="caution">
    <text evidence="1">The sequence shown here is derived from an EMBL/GenBank/DDBJ whole genome shotgun (WGS) entry which is preliminary data.</text>
</comment>
<gene>
    <name evidence="1" type="ORF">Kpho01_11210</name>
</gene>
<proteinExistence type="predicted"/>
<name>A0A9W6PDJ0_9ACTN</name>
<accession>A0A9W6PDJ0</accession>
<dbReference type="AlphaFoldDB" id="A0A9W6PDJ0"/>
<sequence length="91" mass="9658">MAGDLLVQRSRLAAGLQEDLAGVGGDGEPRRDGETQVGHLGEVRTLPAEKVLQVLVSFGEGVNKLLLRRHGSFSSHTVGLTPENIPISKAF</sequence>
<reference evidence="1" key="1">
    <citation type="submission" date="2023-02" db="EMBL/GenBank/DDBJ databases">
        <title>Kitasatospora phosalacinea NBRC 14362.</title>
        <authorList>
            <person name="Ichikawa N."/>
            <person name="Sato H."/>
            <person name="Tonouchi N."/>
        </authorList>
    </citation>
    <scope>NUCLEOTIDE SEQUENCE</scope>
    <source>
        <strain evidence="1">NBRC 14362</strain>
    </source>
</reference>
<evidence type="ECO:0000313" key="2">
    <source>
        <dbReference type="Proteomes" id="UP001165143"/>
    </source>
</evidence>